<dbReference type="GO" id="GO:0003723">
    <property type="term" value="F:RNA binding"/>
    <property type="evidence" value="ECO:0007669"/>
    <property type="project" value="UniProtKB-UniRule"/>
</dbReference>
<dbReference type="Pfam" id="PF00013">
    <property type="entry name" value="KH_1"/>
    <property type="match status" value="1"/>
</dbReference>
<dbReference type="GeneID" id="8236379"/>
<dbReference type="RefSeq" id="XP_002424729.1">
    <property type="nucleotide sequence ID" value="XM_002424684.1"/>
</dbReference>
<dbReference type="Gene3D" id="3.30.1370.10">
    <property type="entry name" value="K Homology domain, type 1"/>
    <property type="match status" value="1"/>
</dbReference>
<evidence type="ECO:0000313" key="4">
    <source>
        <dbReference type="EnsemblMetazoa" id="PHUM148760-PA"/>
    </source>
</evidence>
<evidence type="ECO:0000313" key="3">
    <source>
        <dbReference type="EMBL" id="EEB11991.1"/>
    </source>
</evidence>
<dbReference type="InterPro" id="IPR004088">
    <property type="entry name" value="KH_dom_type_1"/>
</dbReference>
<dbReference type="InParanoid" id="E0VF17"/>
<dbReference type="CTD" id="8236379"/>
<dbReference type="PANTHER" id="PTHR13360:SF1">
    <property type="entry name" value="ACTIVATING SIGNAL COINTEGRATOR 1 COMPLEX SUBUNIT 1"/>
    <property type="match status" value="1"/>
</dbReference>
<dbReference type="SUPFAM" id="SSF54791">
    <property type="entry name" value="Eukaryotic type KH-domain (KH-domain type I)"/>
    <property type="match status" value="1"/>
</dbReference>
<name>E0VF17_PEDHC</name>
<dbReference type="InterPro" id="IPR019510">
    <property type="entry name" value="AKAP7-like_phosphoesterase"/>
</dbReference>
<dbReference type="PIRSF" id="PIRSF027019">
    <property type="entry name" value="Euk_LigT"/>
    <property type="match status" value="1"/>
</dbReference>
<proteinExistence type="predicted"/>
<dbReference type="KEGG" id="phu:Phum_PHUM148760"/>
<organism>
    <name type="scientific">Pediculus humanus subsp. corporis</name>
    <name type="common">Body louse</name>
    <dbReference type="NCBI Taxonomy" id="121224"/>
    <lineage>
        <taxon>Eukaryota</taxon>
        <taxon>Metazoa</taxon>
        <taxon>Ecdysozoa</taxon>
        <taxon>Arthropoda</taxon>
        <taxon>Hexapoda</taxon>
        <taxon>Insecta</taxon>
        <taxon>Pterygota</taxon>
        <taxon>Neoptera</taxon>
        <taxon>Paraneoptera</taxon>
        <taxon>Psocodea</taxon>
        <taxon>Troctomorpha</taxon>
        <taxon>Phthiraptera</taxon>
        <taxon>Anoplura</taxon>
        <taxon>Pediculidae</taxon>
        <taxon>Pediculus</taxon>
    </lineage>
</organism>
<dbReference type="Gene3D" id="3.90.1140.10">
    <property type="entry name" value="Cyclic phosphodiesterase"/>
    <property type="match status" value="1"/>
</dbReference>
<dbReference type="GO" id="GO:0006355">
    <property type="term" value="P:regulation of DNA-templated transcription"/>
    <property type="evidence" value="ECO:0007669"/>
    <property type="project" value="TreeGrafter"/>
</dbReference>
<accession>E0VF17</accession>
<reference evidence="3" key="1">
    <citation type="submission" date="2007-04" db="EMBL/GenBank/DDBJ databases">
        <title>Annotation of Pediculus humanus corporis strain USDA.</title>
        <authorList>
            <person name="Kirkness E."/>
            <person name="Hannick L."/>
            <person name="Hass B."/>
            <person name="Bruggner R."/>
            <person name="Lawson D."/>
            <person name="Bidwell S."/>
            <person name="Joardar V."/>
            <person name="Caler E."/>
            <person name="Walenz B."/>
            <person name="Inman J."/>
            <person name="Schobel S."/>
            <person name="Galinsky K."/>
            <person name="Amedeo P."/>
            <person name="Strausberg R."/>
        </authorList>
    </citation>
    <scope>NUCLEOTIDE SEQUENCE</scope>
    <source>
        <strain evidence="3">USDA</strain>
    </source>
</reference>
<protein>
    <submittedName>
        <fullName evidence="3">Activating signal cointegrator 1 complex subunit, putative</fullName>
    </submittedName>
</protein>
<dbReference type="HOGENOM" id="CLU_044606_0_0_1"/>
<dbReference type="SMART" id="SM00322">
    <property type="entry name" value="KH"/>
    <property type="match status" value="1"/>
</dbReference>
<dbReference type="OMA" id="CLAHFQT"/>
<dbReference type="EMBL" id="AAZO01001723">
    <property type="status" value="NOT_ANNOTATED_CDS"/>
    <property type="molecule type" value="Genomic_DNA"/>
</dbReference>
<reference evidence="3" key="2">
    <citation type="submission" date="2007-04" db="EMBL/GenBank/DDBJ databases">
        <title>The genome of the human body louse.</title>
        <authorList>
            <consortium name="The Human Body Louse Genome Consortium"/>
            <person name="Kirkness E."/>
            <person name="Walenz B."/>
            <person name="Hass B."/>
            <person name="Bruggner R."/>
            <person name="Strausberg R."/>
        </authorList>
    </citation>
    <scope>NUCLEOTIDE SEQUENCE</scope>
    <source>
        <strain evidence="3">USDA</strain>
    </source>
</reference>
<dbReference type="FunCoup" id="E0VF17">
    <property type="interactions" value="1420"/>
</dbReference>
<dbReference type="SUPFAM" id="SSF55144">
    <property type="entry name" value="LigT-like"/>
    <property type="match status" value="1"/>
</dbReference>
<dbReference type="InterPro" id="IPR009097">
    <property type="entry name" value="Cyclic_Pdiesterase"/>
</dbReference>
<keyword evidence="1" id="KW-0694">RNA-binding</keyword>
<dbReference type="Proteomes" id="UP000009046">
    <property type="component" value="Unassembled WGS sequence"/>
</dbReference>
<dbReference type="STRING" id="121224.E0VF17"/>
<dbReference type="CDD" id="cd22419">
    <property type="entry name" value="KH-I_ASCC1"/>
    <property type="match status" value="1"/>
</dbReference>
<dbReference type="PANTHER" id="PTHR13360">
    <property type="entry name" value="ACTIVATING SIGNAL COINTEGRATOR 1 COMPLEX SUBUNIT 1"/>
    <property type="match status" value="1"/>
</dbReference>
<dbReference type="eggNOG" id="KOG2814">
    <property type="taxonomic scope" value="Eukaryota"/>
</dbReference>
<dbReference type="InterPro" id="IPR009210">
    <property type="entry name" value="ASCC1"/>
</dbReference>
<evidence type="ECO:0000256" key="1">
    <source>
        <dbReference type="PROSITE-ProRule" id="PRU00117"/>
    </source>
</evidence>
<dbReference type="OrthoDB" id="277832at2759"/>
<sequence length="372" mass="42943">MEILSPELLWIEDRCYRLPPIDNNILKNIKDDEQLEYEYNSECDTKVSSEEDNTDEMDLNIKTVGENRFKLSLSIAQSFWPKLIGSKGVTKKRIETDTRTRIMVPKPMEKGDVEIRGSSKRDIILAKRCIDAIIATSRQKLTYTHFISVPIISEEIKKNFEKFKESVLDQCGADRGIDESIFQNPNKLHLTIAVLVLTDQSERKIAENRLRDVCNTTIKPLLKSINNKIIIEMKGIEYMNDDPSEVNVLYGKVYSHPNPNTLQQISNSILEYFALHKLLKPEDKEQVKLHVTLMNTTFRKEDPEEINVEIPGTFYKKNKKPVSTFNASNILEKFSNFYFGQMEMKTIELSLRFSTAENGYYKSSCSVNICDI</sequence>
<gene>
    <name evidence="4" type="primary">8236379</name>
    <name evidence="3" type="ORF">Phum_PHUM148760</name>
</gene>
<feature type="domain" description="K Homology" evidence="2">
    <location>
        <begin position="67"/>
        <end position="135"/>
    </location>
</feature>
<dbReference type="InterPro" id="IPR036612">
    <property type="entry name" value="KH_dom_type_1_sf"/>
</dbReference>
<dbReference type="AlphaFoldDB" id="E0VF17"/>
<dbReference type="GO" id="GO:0006307">
    <property type="term" value="P:DNA alkylation repair"/>
    <property type="evidence" value="ECO:0007669"/>
    <property type="project" value="InterPro"/>
</dbReference>
<evidence type="ECO:0000259" key="2">
    <source>
        <dbReference type="SMART" id="SM00322"/>
    </source>
</evidence>
<keyword evidence="5" id="KW-1185">Reference proteome</keyword>
<dbReference type="InterPro" id="IPR004087">
    <property type="entry name" value="KH_dom"/>
</dbReference>
<reference evidence="4" key="3">
    <citation type="submission" date="2020-05" db="UniProtKB">
        <authorList>
            <consortium name="EnsemblMetazoa"/>
        </authorList>
    </citation>
    <scope>IDENTIFICATION</scope>
    <source>
        <strain evidence="4">USDA</strain>
    </source>
</reference>
<evidence type="ECO:0000313" key="5">
    <source>
        <dbReference type="Proteomes" id="UP000009046"/>
    </source>
</evidence>
<dbReference type="InterPro" id="IPR047538">
    <property type="entry name" value="KH-I_ASCC1"/>
</dbReference>
<dbReference type="VEuPathDB" id="VectorBase:PHUM148760"/>
<dbReference type="EMBL" id="DS235100">
    <property type="protein sequence ID" value="EEB11991.1"/>
    <property type="molecule type" value="Genomic_DNA"/>
</dbReference>
<dbReference type="GO" id="GO:0005634">
    <property type="term" value="C:nucleus"/>
    <property type="evidence" value="ECO:0007669"/>
    <property type="project" value="TreeGrafter"/>
</dbReference>
<dbReference type="PROSITE" id="PS50084">
    <property type="entry name" value="KH_TYPE_1"/>
    <property type="match status" value="1"/>
</dbReference>
<dbReference type="Pfam" id="PF10469">
    <property type="entry name" value="AKAP7_NLS"/>
    <property type="match status" value="1"/>
</dbReference>
<dbReference type="EnsemblMetazoa" id="PHUM148760-RA">
    <property type="protein sequence ID" value="PHUM148760-PA"/>
    <property type="gene ID" value="PHUM148760"/>
</dbReference>